<dbReference type="SUPFAM" id="SSF55729">
    <property type="entry name" value="Acyl-CoA N-acyltransferases (Nat)"/>
    <property type="match status" value="1"/>
</dbReference>
<dbReference type="InterPro" id="IPR000182">
    <property type="entry name" value="GNAT_dom"/>
</dbReference>
<protein>
    <recommendedName>
        <fullName evidence="2">N-acetyltransferase domain-containing protein</fullName>
    </recommendedName>
</protein>
<dbReference type="InterPro" id="IPR016181">
    <property type="entry name" value="Acyl_CoA_acyltransferase"/>
</dbReference>
<evidence type="ECO:0000259" key="2">
    <source>
        <dbReference type="PROSITE" id="PS51186"/>
    </source>
</evidence>
<proteinExistence type="predicted"/>
<reference evidence="3 4" key="1">
    <citation type="submission" date="2018-03" db="EMBL/GenBank/DDBJ databases">
        <title>Defining the species Micromonospora saelicesensis and Micromonospora noduli under the framework of genomics.</title>
        <authorList>
            <person name="Riesco R."/>
            <person name="Trujillo M.E."/>
        </authorList>
    </citation>
    <scope>NUCLEOTIDE SEQUENCE [LARGE SCALE GENOMIC DNA]</scope>
    <source>
        <strain evidence="3 4">PSN13</strain>
    </source>
</reference>
<dbReference type="Proteomes" id="UP000249419">
    <property type="component" value="Unassembled WGS sequence"/>
</dbReference>
<dbReference type="Gene3D" id="3.40.630.30">
    <property type="match status" value="1"/>
</dbReference>
<dbReference type="PANTHER" id="PTHR43138:SF1">
    <property type="entry name" value="N-ACETYLTRANSFERASE ACA1"/>
    <property type="match status" value="1"/>
</dbReference>
<dbReference type="PANTHER" id="PTHR43138">
    <property type="entry name" value="ACETYLTRANSFERASE, GNAT FAMILY"/>
    <property type="match status" value="1"/>
</dbReference>
<dbReference type="PROSITE" id="PS51186">
    <property type="entry name" value="GNAT"/>
    <property type="match status" value="1"/>
</dbReference>
<evidence type="ECO:0000313" key="3">
    <source>
        <dbReference type="EMBL" id="RAO39197.1"/>
    </source>
</evidence>
<gene>
    <name evidence="3" type="ORF">PSN13_00221</name>
</gene>
<organism evidence="3 4">
    <name type="scientific">Micromonospora saelicesensis</name>
    <dbReference type="NCBI Taxonomy" id="285676"/>
    <lineage>
        <taxon>Bacteria</taxon>
        <taxon>Bacillati</taxon>
        <taxon>Actinomycetota</taxon>
        <taxon>Actinomycetes</taxon>
        <taxon>Micromonosporales</taxon>
        <taxon>Micromonosporaceae</taxon>
        <taxon>Micromonospora</taxon>
    </lineage>
</organism>
<feature type="domain" description="N-acetyltransferase" evidence="2">
    <location>
        <begin position="1"/>
        <end position="163"/>
    </location>
</feature>
<feature type="region of interest" description="Disordered" evidence="1">
    <location>
        <begin position="202"/>
        <end position="224"/>
    </location>
</feature>
<dbReference type="EMBL" id="PYAG01000001">
    <property type="protein sequence ID" value="RAO39197.1"/>
    <property type="molecule type" value="Genomic_DNA"/>
</dbReference>
<evidence type="ECO:0000256" key="1">
    <source>
        <dbReference type="SAM" id="MobiDB-lite"/>
    </source>
</evidence>
<comment type="caution">
    <text evidence="3">The sequence shown here is derived from an EMBL/GenBank/DDBJ whole genome shotgun (WGS) entry which is preliminary data.</text>
</comment>
<dbReference type="AlphaFoldDB" id="A0A328NV53"/>
<dbReference type="CDD" id="cd04301">
    <property type="entry name" value="NAT_SF"/>
    <property type="match status" value="1"/>
</dbReference>
<accession>A0A328NV53</accession>
<dbReference type="InterPro" id="IPR052742">
    <property type="entry name" value="Mito_N-acetyltransferase"/>
</dbReference>
<evidence type="ECO:0000313" key="4">
    <source>
        <dbReference type="Proteomes" id="UP000249419"/>
    </source>
</evidence>
<dbReference type="Pfam" id="PF00583">
    <property type="entry name" value="Acetyltransf_1"/>
    <property type="match status" value="1"/>
</dbReference>
<dbReference type="GO" id="GO:0016747">
    <property type="term" value="F:acyltransferase activity, transferring groups other than amino-acyl groups"/>
    <property type="evidence" value="ECO:0007669"/>
    <property type="project" value="InterPro"/>
</dbReference>
<sequence>MLIREFVDRDWSQMWPIIEEVIRAQETFPYDPAMTAEQSYDMWVEAAPGRTVVAVDGERVLGTAKMGTNRPGPGAHVSTASFMVAADARGRGVGTALCRDALTWARRQGYAGMQFNAVAESNSSAVRLYRREGFEVVGTVPGAFRHPTVGRVGLHVMYQEFDRGELLTVVVGASQPTVPPAGAGRSPGCPAAVSAPARRIGVKRAPTATSRHPAPAARVTAGAP</sequence>
<name>A0A328NV53_9ACTN</name>